<reference evidence="1 2" key="1">
    <citation type="submission" date="2023-11" db="EMBL/GenBank/DDBJ databases">
        <title>Dfirmibasis_genome.</title>
        <authorList>
            <person name="Edelbroek B."/>
            <person name="Kjellin J."/>
            <person name="Jerlstrom-Hultqvist J."/>
            <person name="Soderbom F."/>
        </authorList>
    </citation>
    <scope>NUCLEOTIDE SEQUENCE [LARGE SCALE GENOMIC DNA]</scope>
    <source>
        <strain evidence="1 2">TNS-C-14</strain>
    </source>
</reference>
<dbReference type="AlphaFoldDB" id="A0AAN7UE36"/>
<protein>
    <submittedName>
        <fullName evidence="1">Uncharacterized protein</fullName>
    </submittedName>
</protein>
<evidence type="ECO:0000313" key="1">
    <source>
        <dbReference type="EMBL" id="KAK5579633.1"/>
    </source>
</evidence>
<organism evidence="1 2">
    <name type="scientific">Dictyostelium firmibasis</name>
    <dbReference type="NCBI Taxonomy" id="79012"/>
    <lineage>
        <taxon>Eukaryota</taxon>
        <taxon>Amoebozoa</taxon>
        <taxon>Evosea</taxon>
        <taxon>Eumycetozoa</taxon>
        <taxon>Dictyostelia</taxon>
        <taxon>Dictyosteliales</taxon>
        <taxon>Dictyosteliaceae</taxon>
        <taxon>Dictyostelium</taxon>
    </lineage>
</organism>
<dbReference type="PANTHER" id="PTHR31550">
    <property type="entry name" value="ANKYRIN REPEAT PROTEIN-RELATED-RELATED"/>
    <property type="match status" value="1"/>
</dbReference>
<gene>
    <name evidence="1" type="ORF">RB653_009318</name>
</gene>
<evidence type="ECO:0000313" key="2">
    <source>
        <dbReference type="Proteomes" id="UP001344447"/>
    </source>
</evidence>
<sequence>MNIYNSNSYLKLNIGDEKNEILFWKVIRNVVLFKRIISFLGVHFRFGYYRYDEIKSVKWMIKRKYYSLLKEKIEKGEEGLSFFQFSDQCTRGSKAIVHSVFNVDEPLKSDRVFYRLLFKNYYNYFINELLLNLYEYNNMEVFSEKKLTKKEKEIQSSQQKQLFIDRLIDYDNHVALSIIVEDYCLHKPNDDDFIYSINVESFNVSLYLISTNKVKIDKSNFEKIWKSILFHINDDIIEHNNNNKNKYNSKIIFSNIDKKIDFLINTLNIQPPSIKLLKSIEDYKINYSVVDSKLNDLLNSCFTISYVNFSKNHWFKIKKEILSTKKKPLPYTPSDCLIPDKSLNEYLNEDYFSLSIEQLQDYKKKFKQLNLLEKLVGNIDIGLIDTSINEMISNLFKMIIPFLTTKTFQNYLYYFIMFKTDDKISGNMIISNKEYQYSKYLVTERERSFIFSNSYINKDRKIKILFGILNDFKNQSKKSDSYQIDLSLNSIWKDLILYDVAKELMELLYSTFIEFNLTPPKGSYPKSPQMLDFLISIKYFDVLNFSDIFDNVQLISYFKSKYPLEYEKSFSKFDIGYRVFNDDVVDYVIENINDFREKLKIYYIDHSINIDSYNNYHSNQFNPNDTNNVIKDFNQIDENERNKCFRILNDPLKLNFFLKEGRLNNLILFNYYENGCVIDLSKELNEHATFNDVCYRSDLKSIEIILSTNNSQRAKWILYYASLHGSLEIFKYIHNNPNHHWVFKDDLILPKEVFHSYIFTFLSDIVKISCSSLFFNKSFI</sequence>
<proteinExistence type="predicted"/>
<dbReference type="EMBL" id="JAVFKY010000003">
    <property type="protein sequence ID" value="KAK5579633.1"/>
    <property type="molecule type" value="Genomic_DNA"/>
</dbReference>
<comment type="caution">
    <text evidence="1">The sequence shown here is derived from an EMBL/GenBank/DDBJ whole genome shotgun (WGS) entry which is preliminary data.</text>
</comment>
<accession>A0AAN7UE36</accession>
<dbReference type="Proteomes" id="UP001344447">
    <property type="component" value="Unassembled WGS sequence"/>
</dbReference>
<name>A0AAN7UE36_9MYCE</name>
<keyword evidence="2" id="KW-1185">Reference proteome</keyword>